<keyword evidence="2" id="KW-1185">Reference proteome</keyword>
<dbReference type="OrthoDB" id="1867259at2759"/>
<dbReference type="Gene3D" id="2.60.120.10">
    <property type="entry name" value="Jelly Rolls"/>
    <property type="match status" value="1"/>
</dbReference>
<accession>A0A165ASL5</accession>
<dbReference type="AlphaFoldDB" id="A0A165ASL5"/>
<dbReference type="Proteomes" id="UP000076871">
    <property type="component" value="Unassembled WGS sequence"/>
</dbReference>
<evidence type="ECO:0000313" key="2">
    <source>
        <dbReference type="Proteomes" id="UP000076871"/>
    </source>
</evidence>
<dbReference type="GeneID" id="63830683"/>
<evidence type="ECO:0000313" key="1">
    <source>
        <dbReference type="EMBL" id="KZS99583.1"/>
    </source>
</evidence>
<reference evidence="1 2" key="1">
    <citation type="journal article" date="2016" name="Mol. Biol. Evol.">
        <title>Comparative Genomics of Early-Diverging Mushroom-Forming Fungi Provides Insights into the Origins of Lignocellulose Decay Capabilities.</title>
        <authorList>
            <person name="Nagy L.G."/>
            <person name="Riley R."/>
            <person name="Tritt A."/>
            <person name="Adam C."/>
            <person name="Daum C."/>
            <person name="Floudas D."/>
            <person name="Sun H."/>
            <person name="Yadav J.S."/>
            <person name="Pangilinan J."/>
            <person name="Larsson K.H."/>
            <person name="Matsuura K."/>
            <person name="Barry K."/>
            <person name="Labutti K."/>
            <person name="Kuo R."/>
            <person name="Ohm R.A."/>
            <person name="Bhattacharya S.S."/>
            <person name="Shirouzu T."/>
            <person name="Yoshinaga Y."/>
            <person name="Martin F.M."/>
            <person name="Grigoriev I.V."/>
            <person name="Hibbett D.S."/>
        </authorList>
    </citation>
    <scope>NUCLEOTIDE SEQUENCE [LARGE SCALE GENOMIC DNA]</scope>
    <source>
        <strain evidence="1 2">93-53</strain>
    </source>
</reference>
<dbReference type="InterPro" id="IPR014710">
    <property type="entry name" value="RmlC-like_jellyroll"/>
</dbReference>
<name>A0A165ASL5_9APHY</name>
<dbReference type="STRING" id="1314785.A0A165ASL5"/>
<dbReference type="EMBL" id="KV427770">
    <property type="protein sequence ID" value="KZS99583.1"/>
    <property type="molecule type" value="Genomic_DNA"/>
</dbReference>
<dbReference type="RefSeq" id="XP_040757324.1">
    <property type="nucleotide sequence ID" value="XM_040913655.1"/>
</dbReference>
<gene>
    <name evidence="1" type="ORF">LAESUDRAFT_765379</name>
</gene>
<proteinExistence type="predicted"/>
<sequence>MRAYYIDELPSEQCLLHDSGNVIDDAMLDKLSVLWWHIPVEPSGEWEGKVDAIANERQYRNRNICLVTKEGMGEDFEVTLKWLYHEYVFGLDLLLCVRSAGAR</sequence>
<protein>
    <submittedName>
        <fullName evidence="1">Uncharacterized protein</fullName>
    </submittedName>
</protein>
<organism evidence="1 2">
    <name type="scientific">Laetiporus sulphureus 93-53</name>
    <dbReference type="NCBI Taxonomy" id="1314785"/>
    <lineage>
        <taxon>Eukaryota</taxon>
        <taxon>Fungi</taxon>
        <taxon>Dikarya</taxon>
        <taxon>Basidiomycota</taxon>
        <taxon>Agaricomycotina</taxon>
        <taxon>Agaricomycetes</taxon>
        <taxon>Polyporales</taxon>
        <taxon>Laetiporus</taxon>
    </lineage>
</organism>
<dbReference type="InParanoid" id="A0A165ASL5"/>